<dbReference type="InterPro" id="IPR048987">
    <property type="entry name" value="PIN-TPR-GreABC"/>
</dbReference>
<name>A0A6M0RR01_9CYAN</name>
<dbReference type="InterPro" id="IPR019734">
    <property type="entry name" value="TPR_rpt"/>
</dbReference>
<keyword evidence="1" id="KW-0677">Repeat</keyword>
<evidence type="ECO:0008006" key="8">
    <source>
        <dbReference type="Google" id="ProtNLM"/>
    </source>
</evidence>
<organism evidence="6 7">
    <name type="scientific">Adonisia turfae CCMR0081</name>
    <dbReference type="NCBI Taxonomy" id="2292702"/>
    <lineage>
        <taxon>Bacteria</taxon>
        <taxon>Bacillati</taxon>
        <taxon>Cyanobacteriota</taxon>
        <taxon>Adonisia</taxon>
        <taxon>Adonisia turfae</taxon>
    </lineage>
</organism>
<dbReference type="GO" id="GO:0003824">
    <property type="term" value="F:catalytic activity"/>
    <property type="evidence" value="ECO:0007669"/>
    <property type="project" value="InterPro"/>
</dbReference>
<dbReference type="PANTHER" id="PTHR44943">
    <property type="entry name" value="CELLULOSE SYNTHASE OPERON PROTEIN C"/>
    <property type="match status" value="1"/>
</dbReference>
<dbReference type="InterPro" id="IPR051685">
    <property type="entry name" value="Ycf3/AcsC/BcsC/TPR_MFPF"/>
</dbReference>
<keyword evidence="7" id="KW-1185">Reference proteome</keyword>
<reference evidence="6 7" key="1">
    <citation type="journal article" date="2020" name="Microb. Ecol.">
        <title>Ecogenomics of the Marine Benthic Filamentous Cyanobacterium Adonisia.</title>
        <authorList>
            <person name="Walter J.M."/>
            <person name="Coutinho F.H."/>
            <person name="Leomil L."/>
            <person name="Hargreaves P.I."/>
            <person name="Campeao M.E."/>
            <person name="Vieira V.V."/>
            <person name="Silva B.S."/>
            <person name="Fistarol G.O."/>
            <person name="Salomon P.S."/>
            <person name="Sawabe T."/>
            <person name="Mino S."/>
            <person name="Hosokawa M."/>
            <person name="Miyashita H."/>
            <person name="Maruyama F."/>
            <person name="van Verk M.C."/>
            <person name="Dutilh B.E."/>
            <person name="Thompson C.C."/>
            <person name="Thompson F.L."/>
        </authorList>
    </citation>
    <scope>NUCLEOTIDE SEQUENCE [LARGE SCALE GENOMIC DNA]</scope>
    <source>
        <strain evidence="6 7">CCMR0081</strain>
    </source>
</reference>
<dbReference type="PANTHER" id="PTHR44943:SF8">
    <property type="entry name" value="TPR REPEAT-CONTAINING PROTEIN MJ0263"/>
    <property type="match status" value="1"/>
</dbReference>
<evidence type="ECO:0000313" key="6">
    <source>
        <dbReference type="EMBL" id="NEZ58684.1"/>
    </source>
</evidence>
<evidence type="ECO:0000256" key="2">
    <source>
        <dbReference type="ARBA" id="ARBA00022803"/>
    </source>
</evidence>
<evidence type="ECO:0000259" key="5">
    <source>
        <dbReference type="Pfam" id="PF20698"/>
    </source>
</evidence>
<dbReference type="EMBL" id="QXHD01000004">
    <property type="protein sequence ID" value="NEZ58684.1"/>
    <property type="molecule type" value="Genomic_DNA"/>
</dbReference>
<dbReference type="SUPFAM" id="SSF53167">
    <property type="entry name" value="Purine and uridine phosphorylases"/>
    <property type="match status" value="1"/>
</dbReference>
<feature type="domain" description="Nucleoside phosphorylase" evidence="4">
    <location>
        <begin position="4"/>
        <end position="128"/>
    </location>
</feature>
<accession>A0A6M0RR01</accession>
<protein>
    <recommendedName>
        <fullName evidence="8">Nucleoside phosphorylase domain-containing protein</fullName>
    </recommendedName>
</protein>
<dbReference type="InterPro" id="IPR011990">
    <property type="entry name" value="TPR-like_helical_dom_sf"/>
</dbReference>
<evidence type="ECO:0000313" key="7">
    <source>
        <dbReference type="Proteomes" id="UP000481033"/>
    </source>
</evidence>
<evidence type="ECO:0000259" key="4">
    <source>
        <dbReference type="Pfam" id="PF01048"/>
    </source>
</evidence>
<dbReference type="InterPro" id="IPR035994">
    <property type="entry name" value="Nucleoside_phosphorylase_sf"/>
</dbReference>
<sequence>MFRAVILASDPNDYQIIRTHLTELNEETHPQGTIYEVGQFPEDEQVWKVAIAEIDSNNASSAAEAERAIKHFEPDVIFLISAATGIKNVHPGDIVIANKVYGYESGRVDHEFRPRPEVLKPSYPLRERAKVERRNKDWFNHLSTNTSNLQPSVFLAPIASGEKELADAGIEFLEFLHSQYNDAIAAENSGFGVLQAVSINESTLALTVHGISRVISEGIGTELKDVRDIAINHASAFVFRVLSQFKVGNAATTDRIEGVVSYGITPEDLFTGIGHQVKATINASVTDERHKRVNHSSTLINQGEYRQAIQYLTDLKSELWHQADDRLKYRLLANLGVAQLGFNENIANAATLFIEALQYNPEDEKAIAYAAMGYVFQGDLINSEKHAEKALQKNPASTLAYSLRIRSAPKTVPFESLLELVPEVYHTDIEILIALGEAALNRRLYEKARESFQVALDLDNGHSMNNVRAFLGVSILEPISHYFPLITAGQLLDSQKEDLEQAITIFTEALGGDYPDPNNLSHPNFTALVNRAAALRLLGRYDESIRDIKIARQKKPTDPYLIKQRALLAHEKTNYAEAYDYIQPVLSSPEMPESQLIAANSLANLSRFEEAESLLDDFIQTDYPKELRETAKRLKFGLLLEQNKREIAEAILNEIIQEDAENIFTLISKIKWQKYIDDENPIPELIEQAKSTLTAKDFRDSILPQLELAELLCSLNYYRDAAEVYEQFVDQSHNTRLAHQLCQSYYFAGDYRKVLNLCQQLLNKYGPLPIISEMAAHINGEIGNMDVARTIREDYLDVYPDDVRMQLRLAVIDYATGEFEKLDEFLDSHPNFEGFSIDEFKKLAQLHKVRNRIDYFLEVIYEMRHCFYENGQTHAYYQISYLEATKTGVDIQSFESVQNGCGVLLVNEFNKEQWYILEDREDSKSDRNELNANHPLYQALIGKRLGEEIIQAEDSFGKNALRIGAITNKYFAAGKQSFEVLENQPNIKDFRAIAVPTRDNEISPDWVQQFIEGIKQHQKHYDQAKALYTSEKVPLGSVAILLNQNPIKVWQTFALGAHPHIHAWSNFKHEKFEDALLNLQKGGFVVIDPISLITLHHFKIADDVVRTVGRFGVAQSTINLFQAMVETSQGLNKEGFTTVGVENDQNIWIEITPEQVARQKIFFERIIAWVRENCEVLPCHKALDISNEERTQLNEYIGLSFTDTALIAAEPGRVLYSDDQFLRWHAHLEFGVPGIWTQVILDYCFRQRNVNESLYQETVIKLALYGYSYTIIDAGILFKTASYDGWKPQATYISVLKSLAHRNTNLYYMSSVVADFLRMLYLENIISDSQFLNPRDDLVFTLLRILTGTRSTSDFFKVLIPAIQERFQLIPIHERHVIENIYTWASTQSVIT</sequence>
<dbReference type="SUPFAM" id="SSF48452">
    <property type="entry name" value="TPR-like"/>
    <property type="match status" value="2"/>
</dbReference>
<dbReference type="Proteomes" id="UP000481033">
    <property type="component" value="Unassembled WGS sequence"/>
</dbReference>
<dbReference type="SMART" id="SM00028">
    <property type="entry name" value="TPR"/>
    <property type="match status" value="4"/>
</dbReference>
<proteinExistence type="predicted"/>
<dbReference type="PROSITE" id="PS50005">
    <property type="entry name" value="TPR"/>
    <property type="match status" value="1"/>
</dbReference>
<feature type="domain" description="PIN" evidence="5">
    <location>
        <begin position="1086"/>
        <end position="1227"/>
    </location>
</feature>
<dbReference type="Gene3D" id="3.40.50.1580">
    <property type="entry name" value="Nucleoside phosphorylase domain"/>
    <property type="match status" value="1"/>
</dbReference>
<dbReference type="Pfam" id="PF20698">
    <property type="entry name" value="PIN-TPR-GreABC"/>
    <property type="match status" value="1"/>
</dbReference>
<comment type="caution">
    <text evidence="6">The sequence shown here is derived from an EMBL/GenBank/DDBJ whole genome shotgun (WGS) entry which is preliminary data.</text>
</comment>
<dbReference type="Gene3D" id="1.25.40.10">
    <property type="entry name" value="Tetratricopeptide repeat domain"/>
    <property type="match status" value="3"/>
</dbReference>
<dbReference type="RefSeq" id="WP_163701429.1">
    <property type="nucleotide sequence ID" value="NZ_QXHD01000004.1"/>
</dbReference>
<dbReference type="Pfam" id="PF01048">
    <property type="entry name" value="PNP_UDP_1"/>
    <property type="match status" value="1"/>
</dbReference>
<feature type="repeat" description="TPR" evidence="3">
    <location>
        <begin position="429"/>
        <end position="462"/>
    </location>
</feature>
<keyword evidence="2 3" id="KW-0802">TPR repeat</keyword>
<gene>
    <name evidence="6" type="ORF">DXZ20_24195</name>
</gene>
<dbReference type="InterPro" id="IPR000845">
    <property type="entry name" value="Nucleoside_phosphorylase_d"/>
</dbReference>
<evidence type="ECO:0000256" key="3">
    <source>
        <dbReference type="PROSITE-ProRule" id="PRU00339"/>
    </source>
</evidence>
<dbReference type="GO" id="GO:0009116">
    <property type="term" value="P:nucleoside metabolic process"/>
    <property type="evidence" value="ECO:0007669"/>
    <property type="project" value="InterPro"/>
</dbReference>
<evidence type="ECO:0000256" key="1">
    <source>
        <dbReference type="ARBA" id="ARBA00022737"/>
    </source>
</evidence>